<sequence length="215" mass="24839">MIQTGIYTMMKMTFPYPLKKLKGLHLVGSKAPKKIRMTTIMIPNLHLQNFQRICLRNFFVEQRASDYIYIDVSGNCEWASAMVIVQGQSLRHIQAMSDSTRRFVKACQPYDTSIPSVLSLEGEMDDEWIVLDAGKTILHFMTAGAREKYKIEDIWSDLRDSNLEILQKLSSTSDVEAKKELLLRLQENMTNSWEQNVEADPLFESEEDLKSHLEK</sequence>
<organism evidence="1 2">
    <name type="scientific">Entomophthora muscae</name>
    <dbReference type="NCBI Taxonomy" id="34485"/>
    <lineage>
        <taxon>Eukaryota</taxon>
        <taxon>Fungi</taxon>
        <taxon>Fungi incertae sedis</taxon>
        <taxon>Zoopagomycota</taxon>
        <taxon>Entomophthoromycotina</taxon>
        <taxon>Entomophthoromycetes</taxon>
        <taxon>Entomophthorales</taxon>
        <taxon>Entomophthoraceae</taxon>
        <taxon>Entomophthora</taxon>
    </lineage>
</organism>
<accession>A0ACC2RY83</accession>
<evidence type="ECO:0000313" key="1">
    <source>
        <dbReference type="EMBL" id="KAJ9055003.1"/>
    </source>
</evidence>
<keyword evidence="2" id="KW-1185">Reference proteome</keyword>
<name>A0ACC2RY83_9FUNG</name>
<reference evidence="1" key="1">
    <citation type="submission" date="2022-04" db="EMBL/GenBank/DDBJ databases">
        <title>Genome of the entomopathogenic fungus Entomophthora muscae.</title>
        <authorList>
            <person name="Elya C."/>
            <person name="Lovett B.R."/>
            <person name="Lee E."/>
            <person name="Macias A.M."/>
            <person name="Hajek A.E."/>
            <person name="De Bivort B.L."/>
            <person name="Kasson M.T."/>
            <person name="De Fine Licht H.H."/>
            <person name="Stajich J.E."/>
        </authorList>
    </citation>
    <scope>NUCLEOTIDE SEQUENCE</scope>
    <source>
        <strain evidence="1">Berkeley</strain>
    </source>
</reference>
<proteinExistence type="predicted"/>
<comment type="caution">
    <text evidence="1">The sequence shown here is derived from an EMBL/GenBank/DDBJ whole genome shotgun (WGS) entry which is preliminary data.</text>
</comment>
<gene>
    <name evidence="1" type="ORF">DSO57_1008885</name>
</gene>
<protein>
    <submittedName>
        <fullName evidence="1">Uncharacterized protein</fullName>
    </submittedName>
</protein>
<evidence type="ECO:0000313" key="2">
    <source>
        <dbReference type="Proteomes" id="UP001165960"/>
    </source>
</evidence>
<dbReference type="EMBL" id="QTSX02006417">
    <property type="protein sequence ID" value="KAJ9055003.1"/>
    <property type="molecule type" value="Genomic_DNA"/>
</dbReference>
<dbReference type="Proteomes" id="UP001165960">
    <property type="component" value="Unassembled WGS sequence"/>
</dbReference>